<evidence type="ECO:0000313" key="1">
    <source>
        <dbReference type="EMBL" id="KHG07121.1"/>
    </source>
</evidence>
<protein>
    <submittedName>
        <fullName evidence="1">Uncharacterized protein</fullName>
    </submittedName>
</protein>
<dbReference type="EMBL" id="JRRC01468037">
    <property type="protein sequence ID" value="KHG07121.1"/>
    <property type="molecule type" value="Genomic_DNA"/>
</dbReference>
<sequence length="42" mass="4380">MGHTANTHARVASSCTLKVAIHAHVPVRVLGHVKPVGGHTTM</sequence>
<evidence type="ECO:0000313" key="2">
    <source>
        <dbReference type="Proteomes" id="UP000032142"/>
    </source>
</evidence>
<name>A0A0B0N7M2_GOSAR</name>
<gene>
    <name evidence="1" type="ORF">F383_33252</name>
</gene>
<keyword evidence="2" id="KW-1185">Reference proteome</keyword>
<dbReference type="AlphaFoldDB" id="A0A0B0N7M2"/>
<accession>A0A0B0N7M2</accession>
<reference evidence="2" key="1">
    <citation type="submission" date="2014-09" db="EMBL/GenBank/DDBJ databases">
        <authorList>
            <person name="Mudge J."/>
            <person name="Ramaraj T."/>
            <person name="Lindquist I.E."/>
            <person name="Bharti A.K."/>
            <person name="Sundararajan A."/>
            <person name="Cameron C.T."/>
            <person name="Woodward J.E."/>
            <person name="May G.D."/>
            <person name="Brubaker C."/>
            <person name="Broadhvest J."/>
            <person name="Wilkins T.A."/>
        </authorList>
    </citation>
    <scope>NUCLEOTIDE SEQUENCE</scope>
    <source>
        <strain evidence="2">cv. AKA8401</strain>
    </source>
</reference>
<comment type="caution">
    <text evidence="1">The sequence shown here is derived from an EMBL/GenBank/DDBJ whole genome shotgun (WGS) entry which is preliminary data.</text>
</comment>
<organism evidence="1 2">
    <name type="scientific">Gossypium arboreum</name>
    <name type="common">Tree cotton</name>
    <name type="synonym">Gossypium nanking</name>
    <dbReference type="NCBI Taxonomy" id="29729"/>
    <lineage>
        <taxon>Eukaryota</taxon>
        <taxon>Viridiplantae</taxon>
        <taxon>Streptophyta</taxon>
        <taxon>Embryophyta</taxon>
        <taxon>Tracheophyta</taxon>
        <taxon>Spermatophyta</taxon>
        <taxon>Magnoliopsida</taxon>
        <taxon>eudicotyledons</taxon>
        <taxon>Gunneridae</taxon>
        <taxon>Pentapetalae</taxon>
        <taxon>rosids</taxon>
        <taxon>malvids</taxon>
        <taxon>Malvales</taxon>
        <taxon>Malvaceae</taxon>
        <taxon>Malvoideae</taxon>
        <taxon>Gossypium</taxon>
    </lineage>
</organism>
<proteinExistence type="predicted"/>
<dbReference type="Proteomes" id="UP000032142">
    <property type="component" value="Unassembled WGS sequence"/>
</dbReference>